<keyword evidence="2" id="KW-1133">Transmembrane helix</keyword>
<reference evidence="3 5" key="1">
    <citation type="submission" date="2016-10" db="EMBL/GenBank/DDBJ databases">
        <title>Draft genome sequences of four alkaliphilic bacteria belonging to the Anaerobacillus genus.</title>
        <authorList>
            <person name="Bassil N.M."/>
            <person name="Lloyd J.R."/>
        </authorList>
    </citation>
    <scope>NUCLEOTIDE SEQUENCE [LARGE SCALE GENOMIC DNA]</scope>
    <source>
        <strain evidence="3 5">NB2006</strain>
    </source>
</reference>
<sequence>MSIENEPINSPVPKKRRMEERGKGNLLLKLAYILLAVIIWGGLLYGGYNVADNYFKEIHSYLDEEILEMKTQNEEVIEQLERFNEELQFSTEELTMITLELNVIKEALELTGETITGSDQTRFALQEKISELDKRLNQLTTQLIKLEEAARAH</sequence>
<reference evidence="4" key="4">
    <citation type="submission" date="2020-10" db="EMBL/GenBank/DDBJ databases">
        <authorList>
            <person name="Bassil N.M."/>
            <person name="Lloyd J.R."/>
        </authorList>
    </citation>
    <scope>NUCLEOTIDE SEQUENCE</scope>
    <source>
        <strain evidence="4">NB2006</strain>
    </source>
</reference>
<keyword evidence="5" id="KW-1185">Reference proteome</keyword>
<gene>
    <name evidence="4" type="ORF">AWH56_020630</name>
    <name evidence="3" type="ORF">AWH56_05025</name>
</gene>
<dbReference type="RefSeq" id="WP_071316082.1">
    <property type="nucleotide sequence ID" value="NZ_CP063356.2"/>
</dbReference>
<feature type="coiled-coil region" evidence="1">
    <location>
        <begin position="66"/>
        <end position="93"/>
    </location>
</feature>
<evidence type="ECO:0000256" key="1">
    <source>
        <dbReference type="SAM" id="Coils"/>
    </source>
</evidence>
<name>A0A1S2ME43_9BACI</name>
<dbReference type="OrthoDB" id="2927821at2"/>
<evidence type="ECO:0000313" key="5">
    <source>
        <dbReference type="Proteomes" id="UP000180175"/>
    </source>
</evidence>
<reference evidence="4 5" key="2">
    <citation type="journal article" date="2017" name="Genome Announc.">
        <title>Draft Genome Sequences of Four Alkaliphilic Bacteria Belonging to the Anaerobacillus Genus.</title>
        <authorList>
            <person name="Bassil N.M."/>
            <person name="Lloyd J.R."/>
        </authorList>
    </citation>
    <scope>NUCLEOTIDE SEQUENCE [LARGE SCALE GENOMIC DNA]</scope>
    <source>
        <strain evidence="4 5">NB2006</strain>
    </source>
</reference>
<evidence type="ECO:0000313" key="3">
    <source>
        <dbReference type="EMBL" id="OIJ22693.1"/>
    </source>
</evidence>
<keyword evidence="2" id="KW-0812">Transmembrane</keyword>
<dbReference type="AlphaFoldDB" id="A0A1S2ME43"/>
<dbReference type="Proteomes" id="UP000180175">
    <property type="component" value="Chromosome"/>
</dbReference>
<evidence type="ECO:0000256" key="2">
    <source>
        <dbReference type="SAM" id="Phobius"/>
    </source>
</evidence>
<reference evidence="4 5" key="3">
    <citation type="journal article" date="2019" name="Int. J. Syst. Evol. Microbiol.">
        <title>Anaerobacillus isosaccharinicus sp. nov., an alkaliphilic bacterium which degrades isosaccharinic acid.</title>
        <authorList>
            <person name="Bassil N.M."/>
            <person name="Lloyd J.R."/>
        </authorList>
    </citation>
    <scope>NUCLEOTIDE SEQUENCE [LARGE SCALE GENOMIC DNA]</scope>
    <source>
        <strain evidence="4 5">NB2006</strain>
    </source>
</reference>
<feature type="coiled-coil region" evidence="1">
    <location>
        <begin position="122"/>
        <end position="149"/>
    </location>
</feature>
<evidence type="ECO:0000313" key="4">
    <source>
        <dbReference type="EMBL" id="QOY35083.1"/>
    </source>
</evidence>
<accession>A0A1S2ME43</accession>
<keyword evidence="2" id="KW-0472">Membrane</keyword>
<keyword evidence="1" id="KW-0175">Coiled coil</keyword>
<dbReference type="EMBL" id="CP063356">
    <property type="protein sequence ID" value="QOY35083.1"/>
    <property type="molecule type" value="Genomic_DNA"/>
</dbReference>
<dbReference type="EMBL" id="LQXD01000035">
    <property type="protein sequence ID" value="OIJ22693.1"/>
    <property type="molecule type" value="Genomic_DNA"/>
</dbReference>
<organism evidence="3 5">
    <name type="scientific">Anaerobacillus isosaccharinicus</name>
    <dbReference type="NCBI Taxonomy" id="1532552"/>
    <lineage>
        <taxon>Bacteria</taxon>
        <taxon>Bacillati</taxon>
        <taxon>Bacillota</taxon>
        <taxon>Bacilli</taxon>
        <taxon>Bacillales</taxon>
        <taxon>Bacillaceae</taxon>
        <taxon>Anaerobacillus</taxon>
    </lineage>
</organism>
<dbReference type="KEGG" id="aia:AWH56_020630"/>
<feature type="transmembrane region" description="Helical" evidence="2">
    <location>
        <begin position="26"/>
        <end position="48"/>
    </location>
</feature>
<proteinExistence type="predicted"/>
<protein>
    <submittedName>
        <fullName evidence="3">Uncharacterized protein</fullName>
    </submittedName>
</protein>